<dbReference type="Gene3D" id="1.10.260.40">
    <property type="entry name" value="lambda repressor-like DNA-binding domains"/>
    <property type="match status" value="1"/>
</dbReference>
<organism evidence="2 3">
    <name type="scientific">Micromonospora aurantiaca</name>
    <name type="common">nom. illeg.</name>
    <dbReference type="NCBI Taxonomy" id="47850"/>
    <lineage>
        <taxon>Bacteria</taxon>
        <taxon>Bacillati</taxon>
        <taxon>Actinomycetota</taxon>
        <taxon>Actinomycetes</taxon>
        <taxon>Micromonosporales</taxon>
        <taxon>Micromonosporaceae</taxon>
        <taxon>Micromonospora</taxon>
    </lineage>
</organism>
<reference evidence="2 3" key="2">
    <citation type="submission" date="2018-08" db="EMBL/GenBank/DDBJ databases">
        <title>Streptomyces kandeliansis sp. nov., an endophytic bacterium isolated from mangrove plant.</title>
        <authorList>
            <person name="Wang R."/>
        </authorList>
    </citation>
    <scope>NUCLEOTIDE SEQUENCE [LARGE SCALE GENOMIC DNA]</scope>
    <source>
        <strain evidence="3">H14(2018)</strain>
    </source>
</reference>
<name>A0A6N3K1X4_9ACTN</name>
<evidence type="ECO:0000313" key="3">
    <source>
        <dbReference type="Proteomes" id="UP000253958"/>
    </source>
</evidence>
<dbReference type="AlphaFoldDB" id="A0A6N3K1X4"/>
<dbReference type="GO" id="GO:0003677">
    <property type="term" value="F:DNA binding"/>
    <property type="evidence" value="ECO:0007669"/>
    <property type="project" value="InterPro"/>
</dbReference>
<dbReference type="InterPro" id="IPR010982">
    <property type="entry name" value="Lambda_DNA-bd_dom_sf"/>
</dbReference>
<dbReference type="SUPFAM" id="SSF47413">
    <property type="entry name" value="lambda repressor-like DNA-binding domains"/>
    <property type="match status" value="1"/>
</dbReference>
<sequence length="375" mass="41827">MAGHRSSMPQRGEVTGYLLKLIRESVPLTQEQLAAHLDVDRVTVQSWESGRRPFTAVPFGQAVAIRQRLGRLGANTKLLAALDDAAEADLILAALLRDEADRSPIAEQPLGWSVLTHRLTDLILWSVLGQTPTFIRSIPIPRRRGPVANAPILSADERRAFFVRLRELAERSAFEREPDVLLHRQACFLAGMDPTGASASWLAEGTTRIARRITGFHTWSPLWPDIRSMVTSLANQGDPEPLRDFITRAHPDDACERAALNYSAYWVGEIPYRHRNDSFMPTALGDWRGVVLFRHLVDRLTIGHPFVDLNVHNLWALLMARRGLTHDDLATGQTLADRCATLLDSDQLSRQSRQELTSILYSLRADGVTGTGTGR</sequence>
<dbReference type="RefSeq" id="WP_114920197.1">
    <property type="nucleotide sequence ID" value="NZ_CP031263.1"/>
</dbReference>
<evidence type="ECO:0000313" key="2">
    <source>
        <dbReference type="EMBL" id="AXH92258.1"/>
    </source>
</evidence>
<accession>A0A6N3K1X4</accession>
<proteinExistence type="predicted"/>
<dbReference type="CDD" id="cd00093">
    <property type="entry name" value="HTH_XRE"/>
    <property type="match status" value="1"/>
</dbReference>
<reference evidence="2 3" key="1">
    <citation type="submission" date="2018-07" db="EMBL/GenBank/DDBJ databases">
        <authorList>
            <person name="Ye Y."/>
        </authorList>
    </citation>
    <scope>NUCLEOTIDE SEQUENCE [LARGE SCALE GENOMIC DNA]</scope>
    <source>
        <strain evidence="3">H14(2018)</strain>
    </source>
</reference>
<dbReference type="Pfam" id="PF01381">
    <property type="entry name" value="HTH_3"/>
    <property type="match status" value="1"/>
</dbReference>
<feature type="domain" description="HTH cro/C1-type" evidence="1">
    <location>
        <begin position="19"/>
        <end position="52"/>
    </location>
</feature>
<dbReference type="InterPro" id="IPR001387">
    <property type="entry name" value="Cro/C1-type_HTH"/>
</dbReference>
<dbReference type="Proteomes" id="UP000253958">
    <property type="component" value="Chromosome"/>
</dbReference>
<dbReference type="PROSITE" id="PS50943">
    <property type="entry name" value="HTH_CROC1"/>
    <property type="match status" value="1"/>
</dbReference>
<protein>
    <submittedName>
        <fullName evidence="2">XRE family transcriptional regulator</fullName>
    </submittedName>
</protein>
<evidence type="ECO:0000259" key="1">
    <source>
        <dbReference type="PROSITE" id="PS50943"/>
    </source>
</evidence>
<gene>
    <name evidence="2" type="ORF">DVH21_21305</name>
</gene>
<dbReference type="EMBL" id="CP031263">
    <property type="protein sequence ID" value="AXH92258.1"/>
    <property type="molecule type" value="Genomic_DNA"/>
</dbReference>